<dbReference type="Pfam" id="PF02566">
    <property type="entry name" value="OsmC"/>
    <property type="match status" value="1"/>
</dbReference>
<accession>A0A645J2M8</accession>
<dbReference type="AlphaFoldDB" id="A0A645J2M8"/>
<dbReference type="Gene3D" id="3.30.300.20">
    <property type="match status" value="1"/>
</dbReference>
<name>A0A645J2M8_9ZZZZ</name>
<keyword evidence="1" id="KW-0472">Membrane</keyword>
<keyword evidence="1" id="KW-0812">Transmembrane</keyword>
<dbReference type="EMBL" id="VSSQ01130137">
    <property type="protein sequence ID" value="MPN57955.1"/>
    <property type="molecule type" value="Genomic_DNA"/>
</dbReference>
<protein>
    <submittedName>
        <fullName evidence="2">Protein YhfA</fullName>
    </submittedName>
</protein>
<dbReference type="InterPro" id="IPR003718">
    <property type="entry name" value="OsmC/Ohr_fam"/>
</dbReference>
<dbReference type="InterPro" id="IPR015946">
    <property type="entry name" value="KH_dom-like_a/b"/>
</dbReference>
<dbReference type="SUPFAM" id="SSF82784">
    <property type="entry name" value="OsmC-like"/>
    <property type="match status" value="1"/>
</dbReference>
<evidence type="ECO:0000313" key="2">
    <source>
        <dbReference type="EMBL" id="MPN57955.1"/>
    </source>
</evidence>
<reference evidence="2" key="1">
    <citation type="submission" date="2019-08" db="EMBL/GenBank/DDBJ databases">
        <authorList>
            <person name="Kucharzyk K."/>
            <person name="Murdoch R.W."/>
            <person name="Higgins S."/>
            <person name="Loffler F."/>
        </authorList>
    </citation>
    <scope>NUCLEOTIDE SEQUENCE</scope>
</reference>
<organism evidence="2">
    <name type="scientific">bioreactor metagenome</name>
    <dbReference type="NCBI Taxonomy" id="1076179"/>
    <lineage>
        <taxon>unclassified sequences</taxon>
        <taxon>metagenomes</taxon>
        <taxon>ecological metagenomes</taxon>
    </lineage>
</organism>
<proteinExistence type="predicted"/>
<dbReference type="PANTHER" id="PTHR34352">
    <property type="entry name" value="PROTEIN YHFA"/>
    <property type="match status" value="1"/>
</dbReference>
<comment type="caution">
    <text evidence="2">The sequence shown here is derived from an EMBL/GenBank/DDBJ whole genome shotgun (WGS) entry which is preliminary data.</text>
</comment>
<feature type="transmembrane region" description="Helical" evidence="1">
    <location>
        <begin position="43"/>
        <end position="60"/>
    </location>
</feature>
<dbReference type="InterPro" id="IPR036102">
    <property type="entry name" value="OsmC/Ohrsf"/>
</dbReference>
<evidence type="ECO:0000256" key="1">
    <source>
        <dbReference type="SAM" id="Phobius"/>
    </source>
</evidence>
<dbReference type="PANTHER" id="PTHR34352:SF1">
    <property type="entry name" value="PROTEIN YHFA"/>
    <property type="match status" value="1"/>
</dbReference>
<keyword evidence="1" id="KW-1133">Transmembrane helix</keyword>
<sequence length="144" mass="16260">MNNNLTVTADLINDKVRFSGTSRENHEVIIDSIDGDGYTPLEVFLMSLATCSGMTLALLLRRMHKEVAELKVVASGERRTTPPSYFKNIHLIFELSSKDLQESEIEDTIKLMEESMCPVWNMVKNNVDISSEYRVTCGKKVESV</sequence>
<gene>
    <name evidence="2" type="primary">yhfA_15</name>
    <name evidence="2" type="ORF">SDC9_205651</name>
</gene>